<dbReference type="InterPro" id="IPR054863">
    <property type="entry name" value="AspGlyoxATase"/>
</dbReference>
<gene>
    <name evidence="10" type="ORF">SSE37_09623</name>
</gene>
<dbReference type="NCBIfam" id="NF045640">
    <property type="entry name" value="AspGlyoxATaseBhcA"/>
    <property type="match status" value="1"/>
</dbReference>
<dbReference type="InterPro" id="IPR015422">
    <property type="entry name" value="PyrdxlP-dep_Trfase_small"/>
</dbReference>
<dbReference type="InterPro" id="IPR000192">
    <property type="entry name" value="Aminotrans_V_dom"/>
</dbReference>
<keyword evidence="3 10" id="KW-0032">Aminotransferase</keyword>
<name>A3KB71_SAGS3</name>
<feature type="domain" description="Aminotransferase class V" evidence="9">
    <location>
        <begin position="39"/>
        <end position="298"/>
    </location>
</feature>
<reference evidence="10 11" key="1">
    <citation type="submission" date="2006-06" db="EMBL/GenBank/DDBJ databases">
        <authorList>
            <person name="Moran M.A."/>
            <person name="Ferriera S."/>
            <person name="Johnson J."/>
            <person name="Kravitz S."/>
            <person name="Beeson K."/>
            <person name="Sutton G."/>
            <person name="Rogers Y.-H."/>
            <person name="Friedman R."/>
            <person name="Frazier M."/>
            <person name="Venter J.C."/>
        </authorList>
    </citation>
    <scope>NUCLEOTIDE SEQUENCE [LARGE SCALE GENOMIC DNA]</scope>
    <source>
        <strain evidence="10 11">E-37</strain>
    </source>
</reference>
<comment type="caution">
    <text evidence="10">The sequence shown here is derived from an EMBL/GenBank/DDBJ whole genome shotgun (WGS) entry which is preliminary data.</text>
</comment>
<comment type="cofactor">
    <cofactor evidence="1 7">
        <name>pyridoxal 5'-phosphate</name>
        <dbReference type="ChEBI" id="CHEBI:597326"/>
    </cofactor>
</comment>
<dbReference type="eggNOG" id="COG0075">
    <property type="taxonomic scope" value="Bacteria"/>
</dbReference>
<evidence type="ECO:0000256" key="1">
    <source>
        <dbReference type="ARBA" id="ARBA00001933"/>
    </source>
</evidence>
<feature type="modified residue" description="N6-(pyridoxal phosphate)lysine" evidence="7">
    <location>
        <position position="205"/>
    </location>
</feature>
<dbReference type="Proteomes" id="UP000005713">
    <property type="component" value="Unassembled WGS sequence"/>
</dbReference>
<dbReference type="GO" id="GO:0008453">
    <property type="term" value="F:alanine-glyoxylate transaminase activity"/>
    <property type="evidence" value="ECO:0007669"/>
    <property type="project" value="TreeGrafter"/>
</dbReference>
<dbReference type="Gene3D" id="3.40.640.10">
    <property type="entry name" value="Type I PLP-dependent aspartate aminotransferase-like (Major domain)"/>
    <property type="match status" value="1"/>
</dbReference>
<dbReference type="InterPro" id="IPR015421">
    <property type="entry name" value="PyrdxlP-dep_Trfase_major"/>
</dbReference>
<evidence type="ECO:0000256" key="6">
    <source>
        <dbReference type="PIRSR" id="PIRSR000524-1"/>
    </source>
</evidence>
<dbReference type="FunFam" id="3.40.640.10:FF:000054">
    <property type="entry name" value="Serine--glyoxylate aminotransferase"/>
    <property type="match status" value="1"/>
</dbReference>
<dbReference type="PANTHER" id="PTHR21152">
    <property type="entry name" value="AMINOTRANSFERASE CLASS V"/>
    <property type="match status" value="1"/>
</dbReference>
<accession>A3KB71</accession>
<evidence type="ECO:0000256" key="5">
    <source>
        <dbReference type="ARBA" id="ARBA00022898"/>
    </source>
</evidence>
<dbReference type="GO" id="GO:0019265">
    <property type="term" value="P:glycine biosynthetic process, by transamination of glyoxylate"/>
    <property type="evidence" value="ECO:0007669"/>
    <property type="project" value="TreeGrafter"/>
</dbReference>
<protein>
    <submittedName>
        <fullName evidence="10">Probable serine-glyoxylate aminotransferase</fullName>
    </submittedName>
</protein>
<dbReference type="PANTHER" id="PTHR21152:SF24">
    <property type="entry name" value="ALANINE--GLYOXYLATE AMINOTRANSFERASE 1"/>
    <property type="match status" value="1"/>
</dbReference>
<dbReference type="Pfam" id="PF00266">
    <property type="entry name" value="Aminotran_5"/>
    <property type="match status" value="1"/>
</dbReference>
<evidence type="ECO:0000313" key="10">
    <source>
        <dbReference type="EMBL" id="EBA05577.1"/>
    </source>
</evidence>
<evidence type="ECO:0000256" key="2">
    <source>
        <dbReference type="ARBA" id="ARBA00009236"/>
    </source>
</evidence>
<feature type="region of interest" description="Disordered" evidence="8">
    <location>
        <begin position="1"/>
        <end position="21"/>
    </location>
</feature>
<sequence>MLSPTGGDRMSNQNPVFIPGPTNMPDRLRLKMLAQTMDHRAPDFAGVFRPMLEDTKKVFGTAEGEVIAFPGSGTGGWEAAVANTLSPGDKVLVARYGLFSHKWIDLCQRFGLDMQVIDVPWGEGAPAARFEEILSADTGHEIKVVLVTHNETATGVLSDVGAVRRAMDAARHPAMMFVDCVSSLASVPFHFDAWGVDVAVSGSQKGFMLPAGMAITCVSKKAMAATEHARLPRCYFDFRDMLASNAKGGFPYTPPLQLIYGMREALDMLFEEGLEAVYARHVRLAEGVRRAVSAWGMELVAASPDLYSPTVSAVRVPEGFDSNALTEHAYIAYGVSFGVGLGQLDGKAFRIGHLGMLTDVMVLSGLATVEMAMADLGYPVRLGSGVAAAQEHYRSSRGAGALRDAA</sequence>
<feature type="binding site" evidence="6">
    <location>
        <position position="350"/>
    </location>
    <ligand>
        <name>substrate</name>
    </ligand>
</feature>
<keyword evidence="4 10" id="KW-0808">Transferase</keyword>
<dbReference type="GO" id="GO:0004760">
    <property type="term" value="F:L-serine-pyruvate transaminase activity"/>
    <property type="evidence" value="ECO:0007669"/>
    <property type="project" value="TreeGrafter"/>
</dbReference>
<dbReference type="InterPro" id="IPR024169">
    <property type="entry name" value="SP_NH2Trfase/AEP_transaminase"/>
</dbReference>
<dbReference type="InterPro" id="IPR015424">
    <property type="entry name" value="PyrdxlP-dep_Trfase"/>
</dbReference>
<organism evidence="10 11">
    <name type="scientific">Sagittula stellata (strain ATCC 700073 / DSM 11524 / E-37)</name>
    <dbReference type="NCBI Taxonomy" id="388399"/>
    <lineage>
        <taxon>Bacteria</taxon>
        <taxon>Pseudomonadati</taxon>
        <taxon>Pseudomonadota</taxon>
        <taxon>Alphaproteobacteria</taxon>
        <taxon>Rhodobacterales</taxon>
        <taxon>Roseobacteraceae</taxon>
        <taxon>Sagittula</taxon>
    </lineage>
</organism>
<dbReference type="AlphaFoldDB" id="A3KB71"/>
<evidence type="ECO:0000256" key="3">
    <source>
        <dbReference type="ARBA" id="ARBA00022576"/>
    </source>
</evidence>
<dbReference type="EMBL" id="AAYA01000031">
    <property type="protein sequence ID" value="EBA05577.1"/>
    <property type="molecule type" value="Genomic_DNA"/>
</dbReference>
<dbReference type="PIRSF" id="PIRSF000524">
    <property type="entry name" value="SPT"/>
    <property type="match status" value="1"/>
</dbReference>
<dbReference type="SUPFAM" id="SSF53383">
    <property type="entry name" value="PLP-dependent transferases"/>
    <property type="match status" value="1"/>
</dbReference>
<evidence type="ECO:0000256" key="8">
    <source>
        <dbReference type="SAM" id="MobiDB-lite"/>
    </source>
</evidence>
<proteinExistence type="inferred from homology"/>
<keyword evidence="5 7" id="KW-0663">Pyridoxal phosphate</keyword>
<evidence type="ECO:0000256" key="4">
    <source>
        <dbReference type="ARBA" id="ARBA00022679"/>
    </source>
</evidence>
<evidence type="ECO:0000313" key="11">
    <source>
        <dbReference type="Proteomes" id="UP000005713"/>
    </source>
</evidence>
<evidence type="ECO:0000256" key="7">
    <source>
        <dbReference type="PIRSR" id="PIRSR000524-50"/>
    </source>
</evidence>
<keyword evidence="11" id="KW-1185">Reference proteome</keyword>
<dbReference type="FunFam" id="3.90.1150.10:FF:000031">
    <property type="entry name" value="Serine--glyoxylate aminotransferase"/>
    <property type="match status" value="1"/>
</dbReference>
<comment type="similarity">
    <text evidence="2">Belongs to the class-V pyridoxal-phosphate-dependent aminotransferase family.</text>
</comment>
<dbReference type="Gene3D" id="3.90.1150.10">
    <property type="entry name" value="Aspartate Aminotransferase, domain 1"/>
    <property type="match status" value="1"/>
</dbReference>
<evidence type="ECO:0000259" key="9">
    <source>
        <dbReference type="Pfam" id="PF00266"/>
    </source>
</evidence>